<accession>A0A4Y2U4R4</accession>
<protein>
    <submittedName>
        <fullName evidence="1">Uncharacterized protein</fullName>
    </submittedName>
</protein>
<evidence type="ECO:0000313" key="2">
    <source>
        <dbReference type="Proteomes" id="UP000499080"/>
    </source>
</evidence>
<dbReference type="OrthoDB" id="6464257at2759"/>
<reference evidence="1 2" key="1">
    <citation type="journal article" date="2019" name="Sci. Rep.">
        <title>Orb-weaving spider Araneus ventricosus genome elucidates the spidroin gene catalogue.</title>
        <authorList>
            <person name="Kono N."/>
            <person name="Nakamura H."/>
            <person name="Ohtoshi R."/>
            <person name="Moran D.A.P."/>
            <person name="Shinohara A."/>
            <person name="Yoshida Y."/>
            <person name="Fujiwara M."/>
            <person name="Mori M."/>
            <person name="Tomita M."/>
            <person name="Arakawa K."/>
        </authorList>
    </citation>
    <scope>NUCLEOTIDE SEQUENCE [LARGE SCALE GENOMIC DNA]</scope>
</reference>
<dbReference type="Proteomes" id="UP000499080">
    <property type="component" value="Unassembled WGS sequence"/>
</dbReference>
<proteinExistence type="predicted"/>
<sequence>MSACELLNGPSLIWAFGTDVPLVYRFRLYGTQLYASPGPAIELLMTGNKLPGLTSLISNCMCVCTRTGMETTSWIHGLNMSTGNCLLWYSLCGSMERLQLA</sequence>
<name>A0A4Y2U4R4_ARAVE</name>
<comment type="caution">
    <text evidence="1">The sequence shown here is derived from an EMBL/GenBank/DDBJ whole genome shotgun (WGS) entry which is preliminary data.</text>
</comment>
<gene>
    <name evidence="1" type="ORF">AVEN_48665_1</name>
</gene>
<dbReference type="EMBL" id="BGPR01033892">
    <property type="protein sequence ID" value="GBO08009.1"/>
    <property type="molecule type" value="Genomic_DNA"/>
</dbReference>
<keyword evidence="2" id="KW-1185">Reference proteome</keyword>
<organism evidence="1 2">
    <name type="scientific">Araneus ventricosus</name>
    <name type="common">Orbweaver spider</name>
    <name type="synonym">Epeira ventricosa</name>
    <dbReference type="NCBI Taxonomy" id="182803"/>
    <lineage>
        <taxon>Eukaryota</taxon>
        <taxon>Metazoa</taxon>
        <taxon>Ecdysozoa</taxon>
        <taxon>Arthropoda</taxon>
        <taxon>Chelicerata</taxon>
        <taxon>Arachnida</taxon>
        <taxon>Araneae</taxon>
        <taxon>Araneomorphae</taxon>
        <taxon>Entelegynae</taxon>
        <taxon>Araneoidea</taxon>
        <taxon>Araneidae</taxon>
        <taxon>Araneus</taxon>
    </lineage>
</organism>
<evidence type="ECO:0000313" key="1">
    <source>
        <dbReference type="EMBL" id="GBO08009.1"/>
    </source>
</evidence>
<dbReference type="AlphaFoldDB" id="A0A4Y2U4R4"/>